<gene>
    <name evidence="1" type="ORF">SAMN05660477_03152</name>
</gene>
<reference evidence="1 2" key="1">
    <citation type="submission" date="2017-02" db="EMBL/GenBank/DDBJ databases">
        <authorList>
            <person name="Peterson S.W."/>
        </authorList>
    </citation>
    <scope>NUCLEOTIDE SEQUENCE [LARGE SCALE GENOMIC DNA]</scope>
    <source>
        <strain evidence="1 2">DSM 22323</strain>
    </source>
</reference>
<dbReference type="Proteomes" id="UP000191112">
    <property type="component" value="Unassembled WGS sequence"/>
</dbReference>
<dbReference type="EMBL" id="FUYZ01000022">
    <property type="protein sequence ID" value="SKC12175.1"/>
    <property type="molecule type" value="Genomic_DNA"/>
</dbReference>
<proteinExistence type="predicted"/>
<sequence length="226" mass="25887">MSMKCIISINQYADFIKSTDAKKQRIIRDQKKPNKFRIAYYQLAKARIRKTLTNNGQLKHINDALSNLSSRVPKNKRQISDRHVSIEALEKFLRLKIPKVLEQENIEFLNSKLYKNDIDIHGVSIIVAPEIIFKVIIDGKEVLGGLKLHVSKSNSFDKEQQQVIASGICHYLEKNVAQDKQIVLPEFCISLDIFGNGFITNSSAKKDIIESYKKECLEIIKIWDAA</sequence>
<accession>A0A1T5GUV0</accession>
<evidence type="ECO:0000313" key="2">
    <source>
        <dbReference type="Proteomes" id="UP000191112"/>
    </source>
</evidence>
<keyword evidence="2" id="KW-1185">Reference proteome</keyword>
<name>A0A1T5GUV0_9FLAO</name>
<dbReference type="AlphaFoldDB" id="A0A1T5GUV0"/>
<evidence type="ECO:0000313" key="1">
    <source>
        <dbReference type="EMBL" id="SKC12175.1"/>
    </source>
</evidence>
<organism evidence="1 2">
    <name type="scientific">Soonwooa buanensis</name>
    <dbReference type="NCBI Taxonomy" id="619805"/>
    <lineage>
        <taxon>Bacteria</taxon>
        <taxon>Pseudomonadati</taxon>
        <taxon>Bacteroidota</taxon>
        <taxon>Flavobacteriia</taxon>
        <taxon>Flavobacteriales</taxon>
        <taxon>Weeksellaceae</taxon>
        <taxon>Chryseobacterium group</taxon>
        <taxon>Soonwooa</taxon>
    </lineage>
</organism>
<protein>
    <submittedName>
        <fullName evidence="1">Uncharacterized protein</fullName>
    </submittedName>
</protein>